<gene>
    <name evidence="1" type="ORF">SEMRO_201_G084930.1</name>
</gene>
<keyword evidence="2" id="KW-1185">Reference proteome</keyword>
<dbReference type="CDD" id="cd07821">
    <property type="entry name" value="PYR_PYL_RCAR_like"/>
    <property type="match status" value="1"/>
</dbReference>
<protein>
    <submittedName>
        <fullName evidence="1">Polyketide cyclase / dehydrase and lipid transport</fullName>
    </submittedName>
</protein>
<dbReference type="Gene3D" id="3.30.530.20">
    <property type="match status" value="1"/>
</dbReference>
<evidence type="ECO:0000313" key="2">
    <source>
        <dbReference type="Proteomes" id="UP001153069"/>
    </source>
</evidence>
<dbReference type="Pfam" id="PF10604">
    <property type="entry name" value="Polyketide_cyc2"/>
    <property type="match status" value="1"/>
</dbReference>
<name>A0A9N8DK98_9STRA</name>
<reference evidence="1" key="1">
    <citation type="submission" date="2020-06" db="EMBL/GenBank/DDBJ databases">
        <authorList>
            <consortium name="Plant Systems Biology data submission"/>
        </authorList>
    </citation>
    <scope>NUCLEOTIDE SEQUENCE</scope>
    <source>
        <strain evidence="1">D6</strain>
    </source>
</reference>
<dbReference type="AlphaFoldDB" id="A0A9N8DK98"/>
<proteinExistence type="predicted"/>
<dbReference type="SUPFAM" id="SSF55961">
    <property type="entry name" value="Bet v1-like"/>
    <property type="match status" value="1"/>
</dbReference>
<dbReference type="EMBL" id="CAICTM010000200">
    <property type="protein sequence ID" value="CAB9504558.1"/>
    <property type="molecule type" value="Genomic_DNA"/>
</dbReference>
<dbReference type="InterPro" id="IPR019587">
    <property type="entry name" value="Polyketide_cyclase/dehydratase"/>
</dbReference>
<accession>A0A9N8DK98</accession>
<evidence type="ECO:0000313" key="1">
    <source>
        <dbReference type="EMBL" id="CAB9504558.1"/>
    </source>
</evidence>
<comment type="caution">
    <text evidence="1">The sequence shown here is derived from an EMBL/GenBank/DDBJ whole genome shotgun (WGS) entry which is preliminary data.</text>
</comment>
<sequence length="164" mass="18103">MGTFQVETIIDAPIAAVWDRLAGDIGSIAEWNPGVQESYVLDGAKKTGLGAQRHCDLGNGNHLEEEVVKFEPETAITFRITNSNMPFARADIRFSLASVETGHNNSGSSTKVIVSPDYQLKYGCIGEFLDWSMVKRTYKKGMKNLLGGLKKDVEANQQLQSFFQ</sequence>
<dbReference type="Proteomes" id="UP001153069">
    <property type="component" value="Unassembled WGS sequence"/>
</dbReference>
<dbReference type="InterPro" id="IPR023393">
    <property type="entry name" value="START-like_dom_sf"/>
</dbReference>
<organism evidence="1 2">
    <name type="scientific">Seminavis robusta</name>
    <dbReference type="NCBI Taxonomy" id="568900"/>
    <lineage>
        <taxon>Eukaryota</taxon>
        <taxon>Sar</taxon>
        <taxon>Stramenopiles</taxon>
        <taxon>Ochrophyta</taxon>
        <taxon>Bacillariophyta</taxon>
        <taxon>Bacillariophyceae</taxon>
        <taxon>Bacillariophycidae</taxon>
        <taxon>Naviculales</taxon>
        <taxon>Naviculaceae</taxon>
        <taxon>Seminavis</taxon>
    </lineage>
</organism>